<reference evidence="2" key="1">
    <citation type="thesis" date="2020" institute="ProQuest LLC" country="789 East Eisenhower Parkway, Ann Arbor, MI, USA">
        <title>Comparative Genomics and Chromosome Evolution.</title>
        <authorList>
            <person name="Mudd A.B."/>
        </authorList>
    </citation>
    <scope>NUCLEOTIDE SEQUENCE</scope>
    <source>
        <strain evidence="2">237g6f4</strain>
        <tissue evidence="2">Blood</tissue>
    </source>
</reference>
<keyword evidence="3" id="KW-1185">Reference proteome</keyword>
<dbReference type="Proteomes" id="UP000824782">
    <property type="component" value="Unassembled WGS sequence"/>
</dbReference>
<dbReference type="EMBL" id="WNYA01000006">
    <property type="protein sequence ID" value="KAG8567566.1"/>
    <property type="molecule type" value="Genomic_DNA"/>
</dbReference>
<name>A0AAV7B4W1_ENGPU</name>
<keyword evidence="1" id="KW-1133">Transmembrane helix</keyword>
<keyword evidence="1" id="KW-0472">Membrane</keyword>
<evidence type="ECO:0000313" key="2">
    <source>
        <dbReference type="EMBL" id="KAG8567566.1"/>
    </source>
</evidence>
<keyword evidence="1" id="KW-0812">Transmembrane</keyword>
<dbReference type="AlphaFoldDB" id="A0AAV7B4W1"/>
<proteinExistence type="predicted"/>
<sequence length="77" mass="9212">MCGPKYFYSFWFSKGDFRMVRQDLFQVWILLQGSQNFSDGLVSSIICGDKITVLLLLFLFHFCFWLEAILLSQWRFL</sequence>
<evidence type="ECO:0000313" key="3">
    <source>
        <dbReference type="Proteomes" id="UP000824782"/>
    </source>
</evidence>
<accession>A0AAV7B4W1</accession>
<evidence type="ECO:0000256" key="1">
    <source>
        <dbReference type="SAM" id="Phobius"/>
    </source>
</evidence>
<feature type="transmembrane region" description="Helical" evidence="1">
    <location>
        <begin position="51"/>
        <end position="71"/>
    </location>
</feature>
<gene>
    <name evidence="2" type="ORF">GDO81_013688</name>
</gene>
<organism evidence="2 3">
    <name type="scientific">Engystomops pustulosus</name>
    <name type="common">Tungara frog</name>
    <name type="synonym">Physalaemus pustulosus</name>
    <dbReference type="NCBI Taxonomy" id="76066"/>
    <lineage>
        <taxon>Eukaryota</taxon>
        <taxon>Metazoa</taxon>
        <taxon>Chordata</taxon>
        <taxon>Craniata</taxon>
        <taxon>Vertebrata</taxon>
        <taxon>Euteleostomi</taxon>
        <taxon>Amphibia</taxon>
        <taxon>Batrachia</taxon>
        <taxon>Anura</taxon>
        <taxon>Neobatrachia</taxon>
        <taxon>Hyloidea</taxon>
        <taxon>Leptodactylidae</taxon>
        <taxon>Leiuperinae</taxon>
        <taxon>Engystomops</taxon>
    </lineage>
</organism>
<comment type="caution">
    <text evidence="2">The sequence shown here is derived from an EMBL/GenBank/DDBJ whole genome shotgun (WGS) entry which is preliminary data.</text>
</comment>
<protein>
    <submittedName>
        <fullName evidence="2">Uncharacterized protein</fullName>
    </submittedName>
</protein>